<evidence type="ECO:0000256" key="2">
    <source>
        <dbReference type="SAM" id="MobiDB-lite"/>
    </source>
</evidence>
<dbReference type="InterPro" id="IPR013083">
    <property type="entry name" value="Znf_RING/FYVE/PHD"/>
</dbReference>
<comment type="caution">
    <text evidence="4">The sequence shown here is derived from an EMBL/GenBank/DDBJ whole genome shotgun (WGS) entry which is preliminary data.</text>
</comment>
<name>K0T364_THAOC</name>
<proteinExistence type="predicted"/>
<dbReference type="PROSITE" id="PS50089">
    <property type="entry name" value="ZF_RING_2"/>
    <property type="match status" value="1"/>
</dbReference>
<dbReference type="EMBL" id="AGNL01012661">
    <property type="protein sequence ID" value="EJK67761.1"/>
    <property type="molecule type" value="Genomic_DNA"/>
</dbReference>
<feature type="region of interest" description="Disordered" evidence="2">
    <location>
        <begin position="34"/>
        <end position="118"/>
    </location>
</feature>
<evidence type="ECO:0000256" key="1">
    <source>
        <dbReference type="PROSITE-ProRule" id="PRU00175"/>
    </source>
</evidence>
<evidence type="ECO:0000259" key="3">
    <source>
        <dbReference type="PROSITE" id="PS50089"/>
    </source>
</evidence>
<reference evidence="4 5" key="1">
    <citation type="journal article" date="2012" name="Genome Biol.">
        <title>Genome and low-iron response of an oceanic diatom adapted to chronic iron limitation.</title>
        <authorList>
            <person name="Lommer M."/>
            <person name="Specht M."/>
            <person name="Roy A.S."/>
            <person name="Kraemer L."/>
            <person name="Andreson R."/>
            <person name="Gutowska M.A."/>
            <person name="Wolf J."/>
            <person name="Bergner S.V."/>
            <person name="Schilhabel M.B."/>
            <person name="Klostermeier U.C."/>
            <person name="Beiko R.G."/>
            <person name="Rosenstiel P."/>
            <person name="Hippler M."/>
            <person name="Laroche J."/>
        </authorList>
    </citation>
    <scope>NUCLEOTIDE SEQUENCE [LARGE SCALE GENOMIC DNA]</scope>
    <source>
        <strain evidence="4 5">CCMP1005</strain>
    </source>
</reference>
<keyword evidence="1" id="KW-0863">Zinc-finger</keyword>
<keyword evidence="5" id="KW-1185">Reference proteome</keyword>
<sequence>SPVAGRRTGLQQQHGGTVPVASVVAVEASAALSEEAVTEEAVPVRATGACVGGGDGPPLARRRRPRRPEEEEEEGRRERRRGPPCRPGRGRGGLPARRPPDLRRRRGAPAASRLAPSSLPPISQRLLLLWLFGRCRLLGVPTKDTEPVRLRAYSFSVKGSEGPRQPKASKHLTVHRREGKCKGRRRDRREAPRRSPAGMSEPTEAAATACAAGGSKSEEEALLEAIAEQRRLVDAMPSDTLTDICERAPHEKKLGQLEFRHHLPLEKYRISSVLATFEEEHGSLYKEPCLLCLDDCYLHADLVISHRFMCCGGFTCKRCADDFRKTKPTRCPLCREPLRESSAELLLQLMVFVEKGASWAETILGRGMMYGYFGIKKQERTGLEWINKAVAKDYPAAIFELFNFRSSALTSLSSTMAHEVARCDG</sequence>
<dbReference type="Gene3D" id="3.30.40.10">
    <property type="entry name" value="Zinc/RING finger domain, C3HC4 (zinc finger)"/>
    <property type="match status" value="1"/>
</dbReference>
<feature type="region of interest" description="Disordered" evidence="2">
    <location>
        <begin position="157"/>
        <end position="211"/>
    </location>
</feature>
<keyword evidence="1" id="KW-0479">Metal-binding</keyword>
<feature type="compositionally biased region" description="Low complexity" evidence="2">
    <location>
        <begin position="108"/>
        <end position="118"/>
    </location>
</feature>
<feature type="non-terminal residue" evidence="4">
    <location>
        <position position="1"/>
    </location>
</feature>
<dbReference type="Proteomes" id="UP000266841">
    <property type="component" value="Unassembled WGS sequence"/>
</dbReference>
<organism evidence="4 5">
    <name type="scientific">Thalassiosira oceanica</name>
    <name type="common">Marine diatom</name>
    <dbReference type="NCBI Taxonomy" id="159749"/>
    <lineage>
        <taxon>Eukaryota</taxon>
        <taxon>Sar</taxon>
        <taxon>Stramenopiles</taxon>
        <taxon>Ochrophyta</taxon>
        <taxon>Bacillariophyta</taxon>
        <taxon>Coscinodiscophyceae</taxon>
        <taxon>Thalassiosirophycidae</taxon>
        <taxon>Thalassiosirales</taxon>
        <taxon>Thalassiosiraceae</taxon>
        <taxon>Thalassiosira</taxon>
    </lineage>
</organism>
<dbReference type="InterPro" id="IPR001841">
    <property type="entry name" value="Znf_RING"/>
</dbReference>
<gene>
    <name evidence="4" type="ORF">THAOC_11166</name>
</gene>
<keyword evidence="1" id="KW-0862">Zinc</keyword>
<dbReference type="GO" id="GO:0008270">
    <property type="term" value="F:zinc ion binding"/>
    <property type="evidence" value="ECO:0007669"/>
    <property type="project" value="UniProtKB-KW"/>
</dbReference>
<accession>K0T364</accession>
<protein>
    <recommendedName>
        <fullName evidence="3">RING-type domain-containing protein</fullName>
    </recommendedName>
</protein>
<evidence type="ECO:0000313" key="5">
    <source>
        <dbReference type="Proteomes" id="UP000266841"/>
    </source>
</evidence>
<evidence type="ECO:0000313" key="4">
    <source>
        <dbReference type="EMBL" id="EJK67761.1"/>
    </source>
</evidence>
<feature type="compositionally biased region" description="Basic residues" evidence="2">
    <location>
        <begin position="167"/>
        <end position="187"/>
    </location>
</feature>
<feature type="domain" description="RING-type" evidence="3">
    <location>
        <begin position="289"/>
        <end position="335"/>
    </location>
</feature>
<dbReference type="AlphaFoldDB" id="K0T364"/>
<dbReference type="SUPFAM" id="SSF57850">
    <property type="entry name" value="RING/U-box"/>
    <property type="match status" value="1"/>
</dbReference>